<evidence type="ECO:0000313" key="3">
    <source>
        <dbReference type="Proteomes" id="UP000001937"/>
    </source>
</evidence>
<dbReference type="EMBL" id="CP000249">
    <property type="protein sequence ID" value="ABD11418.1"/>
    <property type="molecule type" value="Genomic_DNA"/>
</dbReference>
<organism evidence="2 3">
    <name type="scientific">Frankia casuarinae (strain DSM 45818 / CECT 9043 / HFP020203 / CcI3)</name>
    <dbReference type="NCBI Taxonomy" id="106370"/>
    <lineage>
        <taxon>Bacteria</taxon>
        <taxon>Bacillati</taxon>
        <taxon>Actinomycetota</taxon>
        <taxon>Actinomycetes</taxon>
        <taxon>Frankiales</taxon>
        <taxon>Frankiaceae</taxon>
        <taxon>Frankia</taxon>
    </lineage>
</organism>
<sequence>MHDLSQPAESGQPVLWNTPLARNLGLPPVDRASDGTFRAEFDLGDRFIGNKSIFGGWLACLVDHLGAVATLDSISDRSAFSTAEITVKFLRPVFPGRLCARTAIQSANIRIVDLAVELRQGDELCVTASVTQAITKG</sequence>
<dbReference type="SUPFAM" id="SSF54637">
    <property type="entry name" value="Thioesterase/thiol ester dehydrase-isomerase"/>
    <property type="match status" value="1"/>
</dbReference>
<dbReference type="RefSeq" id="WP_011436474.1">
    <property type="nucleotide sequence ID" value="NC_007777.1"/>
</dbReference>
<dbReference type="Pfam" id="PF03061">
    <property type="entry name" value="4HBT"/>
    <property type="match status" value="1"/>
</dbReference>
<dbReference type="AlphaFoldDB" id="Q2JBC4"/>
<dbReference type="HOGENOM" id="CLU_1862251_0_0_11"/>
<reference evidence="2 3" key="1">
    <citation type="journal article" date="2007" name="Genome Res.">
        <title>Genome characteristics of facultatively symbiotic Frankia sp. strains reflect host range and host plant biogeography.</title>
        <authorList>
            <person name="Normand P."/>
            <person name="Lapierre P."/>
            <person name="Tisa L.S."/>
            <person name="Gogarten J.P."/>
            <person name="Alloisio N."/>
            <person name="Bagnarol E."/>
            <person name="Bassi C.A."/>
            <person name="Berry A.M."/>
            <person name="Bickhart D.M."/>
            <person name="Choisne N."/>
            <person name="Couloux A."/>
            <person name="Cournoyer B."/>
            <person name="Cruveiller S."/>
            <person name="Daubin V."/>
            <person name="Demange N."/>
            <person name="Francino M.P."/>
            <person name="Goltsman E."/>
            <person name="Huang Y."/>
            <person name="Kopp O.R."/>
            <person name="Labarre L."/>
            <person name="Lapidus A."/>
            <person name="Lavire C."/>
            <person name="Marechal J."/>
            <person name="Martinez M."/>
            <person name="Mastronunzio J.E."/>
            <person name="Mullin B.C."/>
            <person name="Niemann J."/>
            <person name="Pujic P."/>
            <person name="Rawnsley T."/>
            <person name="Rouy Z."/>
            <person name="Schenowitz C."/>
            <person name="Sellstedt A."/>
            <person name="Tavares F."/>
            <person name="Tomkins J.P."/>
            <person name="Vallenet D."/>
            <person name="Valverde C."/>
            <person name="Wall L.G."/>
            <person name="Wang Y."/>
            <person name="Medigue C."/>
            <person name="Benson D.R."/>
        </authorList>
    </citation>
    <scope>NUCLEOTIDE SEQUENCE [LARGE SCALE GENOMIC DNA]</scope>
    <source>
        <strain evidence="3">DSM 45818 / CECT 9043 / CcI3</strain>
    </source>
</reference>
<accession>Q2JBC4</accession>
<evidence type="ECO:0000313" key="2">
    <source>
        <dbReference type="EMBL" id="ABD11418.1"/>
    </source>
</evidence>
<keyword evidence="3" id="KW-1185">Reference proteome</keyword>
<dbReference type="Gene3D" id="3.10.129.10">
    <property type="entry name" value="Hotdog Thioesterase"/>
    <property type="match status" value="1"/>
</dbReference>
<proteinExistence type="predicted"/>
<dbReference type="InterPro" id="IPR029069">
    <property type="entry name" value="HotDog_dom_sf"/>
</dbReference>
<gene>
    <name evidence="2" type="ordered locus">Francci3_2044</name>
</gene>
<dbReference type="InterPro" id="IPR006683">
    <property type="entry name" value="Thioestr_dom"/>
</dbReference>
<dbReference type="OrthoDB" id="5242242at2"/>
<dbReference type="STRING" id="106370.Francci3_2044"/>
<dbReference type="CDD" id="cd03443">
    <property type="entry name" value="PaaI_thioesterase"/>
    <property type="match status" value="1"/>
</dbReference>
<protein>
    <submittedName>
        <fullName evidence="2">Thioesterase superfamily</fullName>
    </submittedName>
</protein>
<evidence type="ECO:0000259" key="1">
    <source>
        <dbReference type="Pfam" id="PF03061"/>
    </source>
</evidence>
<dbReference type="KEGG" id="fra:Francci3_2044"/>
<feature type="domain" description="Thioesterase" evidence="1">
    <location>
        <begin position="52"/>
        <end position="124"/>
    </location>
</feature>
<dbReference type="Proteomes" id="UP000001937">
    <property type="component" value="Chromosome"/>
</dbReference>
<name>Q2JBC4_FRACC</name>